<dbReference type="AlphaFoldDB" id="A0A922IG64"/>
<reference evidence="3" key="4">
    <citation type="journal article" date="2022" name="Res Sq">
        <title>Comparative Genomics Reveals Insights into the Divergent Evolution of Astigmatic Mites and Household Pest Adaptations.</title>
        <authorList>
            <person name="Xiong Q."/>
            <person name="Wan A.T.-Y."/>
            <person name="Liu X.-Y."/>
            <person name="Fung C.S.-H."/>
            <person name="Xiao X."/>
            <person name="Malainual N."/>
            <person name="Hou J."/>
            <person name="Wang L."/>
            <person name="Wang M."/>
            <person name="Yang K."/>
            <person name="Cui Y."/>
            <person name="Leung E."/>
            <person name="Nong W."/>
            <person name="Shin S.-K."/>
            <person name="Au S."/>
            <person name="Jeong K.Y."/>
            <person name="Chew F.T."/>
            <person name="Hui J."/>
            <person name="Leung T.F."/>
            <person name="Tungtrongchitr A."/>
            <person name="Zhong N."/>
            <person name="Liu Z."/>
            <person name="Tsui S."/>
        </authorList>
    </citation>
    <scope>NUCLEOTIDE SEQUENCE</scope>
    <source>
        <strain evidence="3">Derf</strain>
        <tissue evidence="3">Whole organism</tissue>
    </source>
</reference>
<evidence type="ECO:0000256" key="1">
    <source>
        <dbReference type="SAM" id="MobiDB-lite"/>
    </source>
</evidence>
<evidence type="ECO:0000313" key="2">
    <source>
        <dbReference type="EMBL" id="KAH7641881.1"/>
    </source>
</evidence>
<dbReference type="OrthoDB" id="6513349at2759"/>
<name>A0A922IG64_DERFA</name>
<accession>A0A922IG64</accession>
<dbReference type="Proteomes" id="UP000790347">
    <property type="component" value="Unassembled WGS sequence"/>
</dbReference>
<keyword evidence="4" id="KW-1185">Reference proteome</keyword>
<proteinExistence type="predicted"/>
<evidence type="ECO:0000313" key="3">
    <source>
        <dbReference type="EMBL" id="KAH9528929.1"/>
    </source>
</evidence>
<comment type="caution">
    <text evidence="3">The sequence shown here is derived from an EMBL/GenBank/DDBJ whole genome shotgun (WGS) entry which is preliminary data.</text>
</comment>
<reference evidence="2" key="2">
    <citation type="submission" date="2020-06" db="EMBL/GenBank/DDBJ databases">
        <authorList>
            <person name="Ji K."/>
            <person name="Li J."/>
        </authorList>
    </citation>
    <scope>NUCLEOTIDE SEQUENCE</scope>
    <source>
        <strain evidence="2">JKM2019</strain>
        <tissue evidence="2">Whole body</tissue>
    </source>
</reference>
<dbReference type="EMBL" id="ASGP02000001">
    <property type="protein sequence ID" value="KAH9528929.1"/>
    <property type="molecule type" value="Genomic_DNA"/>
</dbReference>
<reference evidence="3" key="1">
    <citation type="submission" date="2013-05" db="EMBL/GenBank/DDBJ databases">
        <authorList>
            <person name="Yim A.K.Y."/>
            <person name="Chan T.F."/>
            <person name="Ji K.M."/>
            <person name="Liu X.Y."/>
            <person name="Zhou J.W."/>
            <person name="Li R.Q."/>
            <person name="Yang K.Y."/>
            <person name="Li J."/>
            <person name="Li M."/>
            <person name="Law P.T.W."/>
            <person name="Wu Y.L."/>
            <person name="Cai Z.L."/>
            <person name="Qin H."/>
            <person name="Bao Y."/>
            <person name="Leung R.K.K."/>
            <person name="Ng P.K.S."/>
            <person name="Zou J."/>
            <person name="Zhong X.J."/>
            <person name="Ran P.X."/>
            <person name="Zhong N.S."/>
            <person name="Liu Z.G."/>
            <person name="Tsui S.K.W."/>
        </authorList>
    </citation>
    <scope>NUCLEOTIDE SEQUENCE</scope>
    <source>
        <strain evidence="3">Derf</strain>
        <tissue evidence="3">Whole organism</tissue>
    </source>
</reference>
<gene>
    <name evidence="3" type="ORF">DERF_002837</name>
    <name evidence="2" type="ORF">HUG17_4926</name>
</gene>
<dbReference type="Proteomes" id="UP000828236">
    <property type="component" value="Unassembled WGS sequence"/>
</dbReference>
<reference evidence="2" key="3">
    <citation type="journal article" date="2021" name="World Allergy Organ. J.">
        <title>Chromosome-level assembly of Dermatophagoides farinae genome and transcriptome reveals two novel allergens Der f 37 and Der f 39.</title>
        <authorList>
            <person name="Chen J."/>
            <person name="Cai Z."/>
            <person name="Fan D."/>
            <person name="Hu J."/>
            <person name="Hou Y."/>
            <person name="He Y."/>
            <person name="Zhang Z."/>
            <person name="Zhao Z."/>
            <person name="Gao P."/>
            <person name="Hu W."/>
            <person name="Sun J."/>
            <person name="Li J."/>
            <person name="Ji K."/>
        </authorList>
    </citation>
    <scope>NUCLEOTIDE SEQUENCE</scope>
    <source>
        <strain evidence="2">JKM2019</strain>
    </source>
</reference>
<feature type="region of interest" description="Disordered" evidence="1">
    <location>
        <begin position="214"/>
        <end position="244"/>
    </location>
</feature>
<protein>
    <submittedName>
        <fullName evidence="3">Uncharacterized protein</fullName>
    </submittedName>
</protein>
<sequence>MGDNHYNKYSNEFQPPSHYQVKANVASNNGSNQQFSYDVNAASHYHHSMVGAIGTPGFESNTHLSSLSNCVKRLQTQLNQYLTKIIDEGSDGPTNYNLGSGEVLNSHLMEQYSTSGGGGGTVTTTTSGTTSPITGVATAPSMPINPSGHSSYGHQTISAIAADPAAVNNGYSYYSNYPTNYPAYPTGPNPYHPHTHHHPAMTSAVDYYNQQSHHLLQQQQPLPPPPPSSYANFQEPKSKKQKNK</sequence>
<evidence type="ECO:0000313" key="4">
    <source>
        <dbReference type="Proteomes" id="UP000790347"/>
    </source>
</evidence>
<dbReference type="EMBL" id="SDOV01000004">
    <property type="protein sequence ID" value="KAH7641881.1"/>
    <property type="molecule type" value="Genomic_DNA"/>
</dbReference>
<organism evidence="3 4">
    <name type="scientific">Dermatophagoides farinae</name>
    <name type="common">American house dust mite</name>
    <dbReference type="NCBI Taxonomy" id="6954"/>
    <lineage>
        <taxon>Eukaryota</taxon>
        <taxon>Metazoa</taxon>
        <taxon>Ecdysozoa</taxon>
        <taxon>Arthropoda</taxon>
        <taxon>Chelicerata</taxon>
        <taxon>Arachnida</taxon>
        <taxon>Acari</taxon>
        <taxon>Acariformes</taxon>
        <taxon>Sarcoptiformes</taxon>
        <taxon>Astigmata</taxon>
        <taxon>Psoroptidia</taxon>
        <taxon>Analgoidea</taxon>
        <taxon>Pyroglyphidae</taxon>
        <taxon>Dermatophagoidinae</taxon>
        <taxon>Dermatophagoides</taxon>
    </lineage>
</organism>